<accession>A0A0G1MAG8</accession>
<organism evidence="1 2">
    <name type="scientific">Candidatus Giovannonibacteria bacterium GW2011_GWA2_45_21</name>
    <dbReference type="NCBI Taxonomy" id="1618649"/>
    <lineage>
        <taxon>Bacteria</taxon>
        <taxon>Candidatus Giovannoniibacteriota</taxon>
    </lineage>
</organism>
<name>A0A0G1MAG8_9BACT</name>
<protein>
    <submittedName>
        <fullName evidence="1">Uncharacterized protein</fullName>
    </submittedName>
</protein>
<dbReference type="Proteomes" id="UP000034696">
    <property type="component" value="Unassembled WGS sequence"/>
</dbReference>
<sequence>MKNKQKQDDVFTEQERTTMGRYYYTLRRIHERLVVEGYFLTGGKIWNIFKVGTCVGEAELEENNQV</sequence>
<evidence type="ECO:0000313" key="1">
    <source>
        <dbReference type="EMBL" id="KKU05266.1"/>
    </source>
</evidence>
<gene>
    <name evidence="1" type="ORF">UX06_C0001G0027</name>
</gene>
<evidence type="ECO:0000313" key="2">
    <source>
        <dbReference type="Proteomes" id="UP000034696"/>
    </source>
</evidence>
<comment type="caution">
    <text evidence="1">The sequence shown here is derived from an EMBL/GenBank/DDBJ whole genome shotgun (WGS) entry which is preliminary data.</text>
</comment>
<reference evidence="1 2" key="1">
    <citation type="journal article" date="2015" name="Nature">
        <title>rRNA introns, odd ribosomes, and small enigmatic genomes across a large radiation of phyla.</title>
        <authorList>
            <person name="Brown C.T."/>
            <person name="Hug L.A."/>
            <person name="Thomas B.C."/>
            <person name="Sharon I."/>
            <person name="Castelle C.J."/>
            <person name="Singh A."/>
            <person name="Wilkins M.J."/>
            <person name="Williams K.H."/>
            <person name="Banfield J.F."/>
        </authorList>
    </citation>
    <scope>NUCLEOTIDE SEQUENCE [LARGE SCALE GENOMIC DNA]</scope>
</reference>
<proteinExistence type="predicted"/>
<dbReference type="EMBL" id="LCKT01000001">
    <property type="protein sequence ID" value="KKU05266.1"/>
    <property type="molecule type" value="Genomic_DNA"/>
</dbReference>
<dbReference type="AlphaFoldDB" id="A0A0G1MAG8"/>